<evidence type="ECO:0000256" key="2">
    <source>
        <dbReference type="SAM" id="SignalP"/>
    </source>
</evidence>
<protein>
    <recommendedName>
        <fullName evidence="5">Lipoprotein</fullName>
    </recommendedName>
</protein>
<evidence type="ECO:0000313" key="3">
    <source>
        <dbReference type="EMBL" id="MDI5833334.1"/>
    </source>
</evidence>
<dbReference type="Proteomes" id="UP001159075">
    <property type="component" value="Unassembled WGS sequence"/>
</dbReference>
<dbReference type="EMBL" id="JAOTLW010000020">
    <property type="protein sequence ID" value="MDI5833334.1"/>
    <property type="molecule type" value="Genomic_DNA"/>
</dbReference>
<evidence type="ECO:0000256" key="1">
    <source>
        <dbReference type="SAM" id="MobiDB-lite"/>
    </source>
</evidence>
<feature type="signal peptide" evidence="2">
    <location>
        <begin position="1"/>
        <end position="18"/>
    </location>
</feature>
<name>A0ABT6UFU0_9GAMM</name>
<proteinExistence type="predicted"/>
<dbReference type="RefSeq" id="WP_282679873.1">
    <property type="nucleotide sequence ID" value="NZ_CP106875.1"/>
</dbReference>
<feature type="chain" id="PRO_5046626866" description="Lipoprotein" evidence="2">
    <location>
        <begin position="19"/>
        <end position="163"/>
    </location>
</feature>
<evidence type="ECO:0000313" key="4">
    <source>
        <dbReference type="Proteomes" id="UP001159075"/>
    </source>
</evidence>
<comment type="caution">
    <text evidence="3">The sequence shown here is derived from an EMBL/GenBank/DDBJ whole genome shotgun (WGS) entry which is preliminary data.</text>
</comment>
<keyword evidence="4" id="KW-1185">Reference proteome</keyword>
<reference evidence="3 4" key="1">
    <citation type="submission" date="2022-09" db="EMBL/GenBank/DDBJ databases">
        <title>The outer-membrane cytochrome OmcA is essential for infection of Shewanella oneidensis by a zebrafish-associated bacteriophage.</title>
        <authorList>
            <person name="Grenfell A.W."/>
            <person name="Intile P."/>
            <person name="Mcfarlane J."/>
            <person name="Leung D."/>
            <person name="Abdalla K."/>
            <person name="Wold M."/>
            <person name="Kees E."/>
            <person name="Gralnick J."/>
        </authorList>
    </citation>
    <scope>NUCLEOTIDE SEQUENCE [LARGE SCALE GENOMIC DNA]</scope>
    <source>
        <strain evidence="3 4">NF-5</strain>
    </source>
</reference>
<feature type="region of interest" description="Disordered" evidence="1">
    <location>
        <begin position="97"/>
        <end position="163"/>
    </location>
</feature>
<evidence type="ECO:0008006" key="5">
    <source>
        <dbReference type="Google" id="ProtNLM"/>
    </source>
</evidence>
<sequence>MNLKILLIAVTFSPLTYAADSCSPQQQHQSKFEKYVMEDVPSLLESCGLGLSIKLPSFSVPSLGDLFCGYSAGDLADWYNSNTTKSKSKLSVANASAASTYKRSVPSTSSLPSMAGSSNKVADSGEKAIRELQTLSDESDTSTANDPAASQSQWEPASLFKKQ</sequence>
<feature type="compositionally biased region" description="Polar residues" evidence="1">
    <location>
        <begin position="97"/>
        <end position="121"/>
    </location>
</feature>
<feature type="compositionally biased region" description="Polar residues" evidence="1">
    <location>
        <begin position="133"/>
        <end position="155"/>
    </location>
</feature>
<gene>
    <name evidence="3" type="ORF">ODY93_17260</name>
</gene>
<accession>A0ABT6UFU0</accession>
<organism evidence="3 4">
    <name type="scientific">Shewanella xiamenensis</name>
    <dbReference type="NCBI Taxonomy" id="332186"/>
    <lineage>
        <taxon>Bacteria</taxon>
        <taxon>Pseudomonadati</taxon>
        <taxon>Pseudomonadota</taxon>
        <taxon>Gammaproteobacteria</taxon>
        <taxon>Alteromonadales</taxon>
        <taxon>Shewanellaceae</taxon>
        <taxon>Shewanella</taxon>
    </lineage>
</organism>
<keyword evidence="2" id="KW-0732">Signal</keyword>